<reference evidence="2" key="1">
    <citation type="submission" date="2013-11" db="EMBL/GenBank/DDBJ databases">
        <title>The Genome Sequence of Phytophthora parasitica CHvinca01.</title>
        <authorList>
            <consortium name="The Broad Institute Genomics Platform"/>
            <person name="Russ C."/>
            <person name="Tyler B."/>
            <person name="Panabieres F."/>
            <person name="Shan W."/>
            <person name="Tripathy S."/>
            <person name="Grunwald N."/>
            <person name="Machado M."/>
            <person name="Johnson C.S."/>
            <person name="Arredondo F."/>
            <person name="Hong C."/>
            <person name="Coffey M."/>
            <person name="Young S.K."/>
            <person name="Zeng Q."/>
            <person name="Gargeya S."/>
            <person name="Fitzgerald M."/>
            <person name="Abouelleil A."/>
            <person name="Alvarado L."/>
            <person name="Chapman S.B."/>
            <person name="Gainer-Dewar J."/>
            <person name="Goldberg J."/>
            <person name="Griggs A."/>
            <person name="Gujja S."/>
            <person name="Hansen M."/>
            <person name="Howarth C."/>
            <person name="Imamovic A."/>
            <person name="Ireland A."/>
            <person name="Larimer J."/>
            <person name="McCowan C."/>
            <person name="Murphy C."/>
            <person name="Pearson M."/>
            <person name="Poon T.W."/>
            <person name="Priest M."/>
            <person name="Roberts A."/>
            <person name="Saif S."/>
            <person name="Shea T."/>
            <person name="Sykes S."/>
            <person name="Wortman J."/>
            <person name="Nusbaum C."/>
            <person name="Birren B."/>
        </authorList>
    </citation>
    <scope>NUCLEOTIDE SEQUENCE [LARGE SCALE GENOMIC DNA]</scope>
    <source>
        <strain evidence="2">CHvinca01</strain>
    </source>
</reference>
<sequence length="60" mass="6663">MKVQGRLIVSVVPSKDEIVVASEPKEPMDRMEVPAFTMTESHSMVDRSARDSLQFLLSGV</sequence>
<dbReference type="VEuPathDB" id="FungiDB:PPTG_22915"/>
<proteinExistence type="predicted"/>
<evidence type="ECO:0000313" key="1">
    <source>
        <dbReference type="EMBL" id="ETL40264.1"/>
    </source>
</evidence>
<evidence type="ECO:0000313" key="2">
    <source>
        <dbReference type="EMBL" id="ETL93411.1"/>
    </source>
</evidence>
<accession>W2L7J8</accession>
<name>W2L7J8_PHYNI</name>
<evidence type="ECO:0000313" key="3">
    <source>
        <dbReference type="Proteomes" id="UP000053864"/>
    </source>
</evidence>
<dbReference type="EMBL" id="KI679595">
    <property type="protein sequence ID" value="ETL93411.1"/>
    <property type="molecule type" value="Genomic_DNA"/>
</dbReference>
<organism evidence="2">
    <name type="scientific">Phytophthora nicotianae</name>
    <name type="common">Potato buckeye rot agent</name>
    <name type="synonym">Phytophthora parasitica</name>
    <dbReference type="NCBI Taxonomy" id="4792"/>
    <lineage>
        <taxon>Eukaryota</taxon>
        <taxon>Sar</taxon>
        <taxon>Stramenopiles</taxon>
        <taxon>Oomycota</taxon>
        <taxon>Peronosporomycetes</taxon>
        <taxon>Peronosporales</taxon>
        <taxon>Peronosporaceae</taxon>
        <taxon>Phytophthora</taxon>
    </lineage>
</organism>
<protein>
    <submittedName>
        <fullName evidence="2">Uncharacterized protein</fullName>
    </submittedName>
</protein>
<dbReference type="Proteomes" id="UP000053864">
    <property type="component" value="Unassembled WGS sequence"/>
</dbReference>
<dbReference type="EMBL" id="KI672869">
    <property type="protein sequence ID" value="ETL40264.1"/>
    <property type="molecule type" value="Genomic_DNA"/>
</dbReference>
<reference evidence="1 3" key="2">
    <citation type="submission" date="2013-11" db="EMBL/GenBank/DDBJ databases">
        <title>The Genome Sequence of Phytophthora parasitica CJ05E6.</title>
        <authorList>
            <consortium name="The Broad Institute Genomics Platform"/>
            <person name="Russ C."/>
            <person name="Tyler B."/>
            <person name="Panabieres F."/>
            <person name="Shan W."/>
            <person name="Tripathy S."/>
            <person name="Grunwald N."/>
            <person name="Machado M."/>
            <person name="Johnson C.S."/>
            <person name="Arredondo F."/>
            <person name="Hong C."/>
            <person name="Coffey M."/>
            <person name="Young S.K."/>
            <person name="Zeng Q."/>
            <person name="Gargeya S."/>
            <person name="Fitzgerald M."/>
            <person name="Abouelleil A."/>
            <person name="Alvarado L."/>
            <person name="Chapman S.B."/>
            <person name="Gainer-Dewar J."/>
            <person name="Goldberg J."/>
            <person name="Griggs A."/>
            <person name="Gujja S."/>
            <person name="Hansen M."/>
            <person name="Howarth C."/>
            <person name="Imamovic A."/>
            <person name="Ireland A."/>
            <person name="Larimer J."/>
            <person name="McCowan C."/>
            <person name="Murphy C."/>
            <person name="Pearson M."/>
            <person name="Poon T.W."/>
            <person name="Priest M."/>
            <person name="Roberts A."/>
            <person name="Saif S."/>
            <person name="Shea T."/>
            <person name="Sykes S."/>
            <person name="Wortman J."/>
            <person name="Nusbaum C."/>
            <person name="Birren B."/>
        </authorList>
    </citation>
    <scope>NUCLEOTIDE SEQUENCE [LARGE SCALE GENOMIC DNA]</scope>
    <source>
        <strain evidence="1 3">CJ05E6</strain>
    </source>
</reference>
<gene>
    <name evidence="1" type="ORF">L916_08522</name>
    <name evidence="2" type="ORF">L917_08421</name>
</gene>
<dbReference type="AlphaFoldDB" id="W2L7J8"/>
<dbReference type="Proteomes" id="UP000054423">
    <property type="component" value="Unassembled WGS sequence"/>
</dbReference>